<keyword evidence="1" id="KW-0472">Membrane</keyword>
<feature type="transmembrane region" description="Helical" evidence="1">
    <location>
        <begin position="72"/>
        <end position="97"/>
    </location>
</feature>
<keyword evidence="1" id="KW-1133">Transmembrane helix</keyword>
<dbReference type="EMBL" id="CAJHJT010000001">
    <property type="protein sequence ID" value="CAD6993810.1"/>
    <property type="molecule type" value="Genomic_DNA"/>
</dbReference>
<proteinExistence type="predicted"/>
<evidence type="ECO:0000313" key="3">
    <source>
        <dbReference type="Proteomes" id="UP000606786"/>
    </source>
</evidence>
<dbReference type="Proteomes" id="UP000606786">
    <property type="component" value="Unassembled WGS sequence"/>
</dbReference>
<evidence type="ECO:0000256" key="1">
    <source>
        <dbReference type="SAM" id="Phobius"/>
    </source>
</evidence>
<organism evidence="2 3">
    <name type="scientific">Ceratitis capitata</name>
    <name type="common">Mediterranean fruit fly</name>
    <name type="synonym">Tephritis capitata</name>
    <dbReference type="NCBI Taxonomy" id="7213"/>
    <lineage>
        <taxon>Eukaryota</taxon>
        <taxon>Metazoa</taxon>
        <taxon>Ecdysozoa</taxon>
        <taxon>Arthropoda</taxon>
        <taxon>Hexapoda</taxon>
        <taxon>Insecta</taxon>
        <taxon>Pterygota</taxon>
        <taxon>Neoptera</taxon>
        <taxon>Endopterygota</taxon>
        <taxon>Diptera</taxon>
        <taxon>Brachycera</taxon>
        <taxon>Muscomorpha</taxon>
        <taxon>Tephritoidea</taxon>
        <taxon>Tephritidae</taxon>
        <taxon>Ceratitis</taxon>
        <taxon>Ceratitis</taxon>
    </lineage>
</organism>
<keyword evidence="1" id="KW-0812">Transmembrane</keyword>
<name>A0A811U5U2_CERCA</name>
<protein>
    <submittedName>
        <fullName evidence="2">(Mediterranean fruit fly) hypothetical protein</fullName>
    </submittedName>
</protein>
<keyword evidence="3" id="KW-1185">Reference proteome</keyword>
<comment type="caution">
    <text evidence="2">The sequence shown here is derived from an EMBL/GenBank/DDBJ whole genome shotgun (WGS) entry which is preliminary data.</text>
</comment>
<sequence length="102" mass="11483">MKKRIKQKKNYNSINQQLAIHHSPASQHKANTQAEVANCPCNFQTQFFSIAASASSMRRCNSFTTTVASQRVAFVIVCVAVAAAVFCHFNVCIYPPIWRYEL</sequence>
<gene>
    <name evidence="2" type="ORF">CCAP1982_LOCUS2607</name>
</gene>
<reference evidence="2" key="1">
    <citation type="submission" date="2020-11" db="EMBL/GenBank/DDBJ databases">
        <authorList>
            <person name="Whitehead M."/>
        </authorList>
    </citation>
    <scope>NUCLEOTIDE SEQUENCE</scope>
    <source>
        <strain evidence="2">EGII</strain>
    </source>
</reference>
<dbReference type="AlphaFoldDB" id="A0A811U5U2"/>
<accession>A0A811U5U2</accession>
<evidence type="ECO:0000313" key="2">
    <source>
        <dbReference type="EMBL" id="CAD6993810.1"/>
    </source>
</evidence>